<dbReference type="InterPro" id="IPR000835">
    <property type="entry name" value="HTH_MarR-typ"/>
</dbReference>
<comment type="caution">
    <text evidence="5">The sequence shown here is derived from an EMBL/GenBank/DDBJ whole genome shotgun (WGS) entry which is preliminary data.</text>
</comment>
<dbReference type="STRING" id="1873176.BFN67_21210"/>
<dbReference type="InterPro" id="IPR036390">
    <property type="entry name" value="WH_DNA-bd_sf"/>
</dbReference>
<reference evidence="5 6" key="1">
    <citation type="journal article" date="2016" name="Int. J. Syst. Evol. Microbiol.">
        <title>Pseudaminobacter manganicus sp. nov., isolated from sludge of a manganese mine.</title>
        <authorList>
            <person name="Li J."/>
            <person name="Huang J."/>
            <person name="Liao S."/>
            <person name="Wang G."/>
        </authorList>
    </citation>
    <scope>NUCLEOTIDE SEQUENCE [LARGE SCALE GENOMIC DNA]</scope>
    <source>
        <strain evidence="5 6">JH-7</strain>
    </source>
</reference>
<evidence type="ECO:0000256" key="2">
    <source>
        <dbReference type="ARBA" id="ARBA00023125"/>
    </source>
</evidence>
<dbReference type="SMART" id="SM00347">
    <property type="entry name" value="HTH_MARR"/>
    <property type="match status" value="1"/>
</dbReference>
<dbReference type="InterPro" id="IPR036388">
    <property type="entry name" value="WH-like_DNA-bd_sf"/>
</dbReference>
<dbReference type="AlphaFoldDB" id="A0A1V8RN16"/>
<name>A0A1V8RN16_9HYPH</name>
<keyword evidence="6" id="KW-1185">Reference proteome</keyword>
<dbReference type="SUPFAM" id="SSF46785">
    <property type="entry name" value="Winged helix' DNA-binding domain"/>
    <property type="match status" value="1"/>
</dbReference>
<keyword evidence="2" id="KW-0238">DNA-binding</keyword>
<dbReference type="OrthoDB" id="7559832at2"/>
<dbReference type="PROSITE" id="PS50995">
    <property type="entry name" value="HTH_MARR_2"/>
    <property type="match status" value="1"/>
</dbReference>
<dbReference type="GO" id="GO:0003677">
    <property type="term" value="F:DNA binding"/>
    <property type="evidence" value="ECO:0007669"/>
    <property type="project" value="UniProtKB-KW"/>
</dbReference>
<dbReference type="PANTHER" id="PTHR33164">
    <property type="entry name" value="TRANSCRIPTIONAL REGULATOR, MARR FAMILY"/>
    <property type="match status" value="1"/>
</dbReference>
<dbReference type="Gene3D" id="1.10.10.10">
    <property type="entry name" value="Winged helix-like DNA-binding domain superfamily/Winged helix DNA-binding domain"/>
    <property type="match status" value="1"/>
</dbReference>
<sequence length="141" mass="15837">MDIGEGFAIELGRISRRWRTRLDERLRQIGLTQARWIALLQLSRTGPVAQGELAERLGVEGPTLVRVLDNLEKQGLVERRPCDGDKRVKEIHLMDAARPVIEKIARISAELRAELLADIPGEDLRGALAVLREIGERLEGM</sequence>
<dbReference type="GO" id="GO:0003700">
    <property type="term" value="F:DNA-binding transcription factor activity"/>
    <property type="evidence" value="ECO:0007669"/>
    <property type="project" value="InterPro"/>
</dbReference>
<organism evidence="5 6">
    <name type="scientific">Manganibacter manganicus</name>
    <dbReference type="NCBI Taxonomy" id="1873176"/>
    <lineage>
        <taxon>Bacteria</taxon>
        <taxon>Pseudomonadati</taxon>
        <taxon>Pseudomonadota</taxon>
        <taxon>Alphaproteobacteria</taxon>
        <taxon>Hyphomicrobiales</taxon>
        <taxon>Phyllobacteriaceae</taxon>
        <taxon>Manganibacter</taxon>
    </lineage>
</organism>
<dbReference type="RefSeq" id="WP_080920618.1">
    <property type="nucleotide sequence ID" value="NZ_MDET01000026.1"/>
</dbReference>
<evidence type="ECO:0000313" key="5">
    <source>
        <dbReference type="EMBL" id="OQM74605.1"/>
    </source>
</evidence>
<dbReference type="PANTHER" id="PTHR33164:SF64">
    <property type="entry name" value="TRANSCRIPTIONAL REGULATOR SLYA"/>
    <property type="match status" value="1"/>
</dbReference>
<feature type="domain" description="HTH marR-type" evidence="4">
    <location>
        <begin position="4"/>
        <end position="140"/>
    </location>
</feature>
<protein>
    <recommendedName>
        <fullName evidence="4">HTH marR-type domain-containing protein</fullName>
    </recommendedName>
</protein>
<evidence type="ECO:0000256" key="1">
    <source>
        <dbReference type="ARBA" id="ARBA00023015"/>
    </source>
</evidence>
<dbReference type="GO" id="GO:0006950">
    <property type="term" value="P:response to stress"/>
    <property type="evidence" value="ECO:0007669"/>
    <property type="project" value="TreeGrafter"/>
</dbReference>
<dbReference type="Proteomes" id="UP000191905">
    <property type="component" value="Unassembled WGS sequence"/>
</dbReference>
<proteinExistence type="predicted"/>
<dbReference type="EMBL" id="MDET01000026">
    <property type="protein sequence ID" value="OQM74605.1"/>
    <property type="molecule type" value="Genomic_DNA"/>
</dbReference>
<keyword evidence="3" id="KW-0804">Transcription</keyword>
<keyword evidence="1" id="KW-0805">Transcription regulation</keyword>
<dbReference type="PRINTS" id="PR00598">
    <property type="entry name" value="HTHMARR"/>
</dbReference>
<dbReference type="Pfam" id="PF12802">
    <property type="entry name" value="MarR_2"/>
    <property type="match status" value="1"/>
</dbReference>
<evidence type="ECO:0000259" key="4">
    <source>
        <dbReference type="PROSITE" id="PS50995"/>
    </source>
</evidence>
<dbReference type="InterPro" id="IPR039422">
    <property type="entry name" value="MarR/SlyA-like"/>
</dbReference>
<gene>
    <name evidence="5" type="ORF">BFN67_21210</name>
</gene>
<evidence type="ECO:0000256" key="3">
    <source>
        <dbReference type="ARBA" id="ARBA00023163"/>
    </source>
</evidence>
<accession>A0A1V8RN16</accession>
<evidence type="ECO:0000313" key="6">
    <source>
        <dbReference type="Proteomes" id="UP000191905"/>
    </source>
</evidence>